<feature type="domain" description="Prepilin type IV endopeptidase peptidase" evidence="3">
    <location>
        <begin position="14"/>
        <end position="119"/>
    </location>
</feature>
<name>A0A377QCD0_9BURK</name>
<comment type="similarity">
    <text evidence="1">Belongs to the peptidase A24 family.</text>
</comment>
<feature type="transmembrane region" description="Helical" evidence="2">
    <location>
        <begin position="36"/>
        <end position="55"/>
    </location>
</feature>
<feature type="transmembrane region" description="Helical" evidence="2">
    <location>
        <begin position="61"/>
        <end position="83"/>
    </location>
</feature>
<dbReference type="GO" id="GO:0004190">
    <property type="term" value="F:aspartic-type endopeptidase activity"/>
    <property type="evidence" value="ECO:0007669"/>
    <property type="project" value="InterPro"/>
</dbReference>
<dbReference type="EMBL" id="VDGE01000004">
    <property type="protein sequence ID" value="TNC76623.1"/>
    <property type="molecule type" value="Genomic_DNA"/>
</dbReference>
<dbReference type="Proteomes" id="UP000305681">
    <property type="component" value="Unassembled WGS sequence"/>
</dbReference>
<protein>
    <submittedName>
        <fullName evidence="4">Prepilin peptidase</fullName>
    </submittedName>
</protein>
<evidence type="ECO:0000313" key="4">
    <source>
        <dbReference type="EMBL" id="TNC76623.1"/>
    </source>
</evidence>
<evidence type="ECO:0000256" key="1">
    <source>
        <dbReference type="ARBA" id="ARBA00005801"/>
    </source>
</evidence>
<sequence length="186" mass="19005">MDPHSFWTFSPAILLWGLLAAAVWHDVRRRRIPNRLVFSGAVLGVLLNSLALPGVTTAGPWLALGGLAVGLGLLLPMHAMKALGAGDVKLMAMVGAFLGPRATVFAVLCSLLVGGVLALAVALYQGTLRQALANARQLLLQGWLRAAAGEAPQLDAPAAPGGNLPYAIAIAAGTAIWLALAAGGHA</sequence>
<dbReference type="InterPro" id="IPR000045">
    <property type="entry name" value="Prepilin_IV_endopep_pep"/>
</dbReference>
<dbReference type="RefSeq" id="WP_128139983.1">
    <property type="nucleotide sequence ID" value="NZ_UGJG01000001.1"/>
</dbReference>
<feature type="transmembrane region" description="Helical" evidence="2">
    <location>
        <begin position="104"/>
        <end position="124"/>
    </location>
</feature>
<feature type="transmembrane region" description="Helical" evidence="2">
    <location>
        <begin position="164"/>
        <end position="183"/>
    </location>
</feature>
<reference evidence="4 5" key="1">
    <citation type="submission" date="2019-06" db="EMBL/GenBank/DDBJ databases">
        <title>Genome sequence of Janthinobacterium lividum UCD_MED1.</title>
        <authorList>
            <person name="De Leon M.E."/>
            <person name="Jospin G."/>
        </authorList>
    </citation>
    <scope>NUCLEOTIDE SEQUENCE [LARGE SCALE GENOMIC DNA]</scope>
    <source>
        <strain evidence="4 5">UCD_MED1</strain>
    </source>
</reference>
<gene>
    <name evidence="4" type="ORF">FHI69_13780</name>
</gene>
<keyword evidence="2" id="KW-1133">Transmembrane helix</keyword>
<keyword evidence="2" id="KW-0812">Transmembrane</keyword>
<keyword evidence="2" id="KW-0472">Membrane</keyword>
<dbReference type="GO" id="GO:0006465">
    <property type="term" value="P:signal peptide processing"/>
    <property type="evidence" value="ECO:0007669"/>
    <property type="project" value="TreeGrafter"/>
</dbReference>
<proteinExistence type="inferred from homology"/>
<evidence type="ECO:0000313" key="5">
    <source>
        <dbReference type="Proteomes" id="UP000305681"/>
    </source>
</evidence>
<evidence type="ECO:0000259" key="3">
    <source>
        <dbReference type="Pfam" id="PF01478"/>
    </source>
</evidence>
<dbReference type="Gene3D" id="1.20.120.1220">
    <property type="match status" value="1"/>
</dbReference>
<accession>A0A377QCD0</accession>
<dbReference type="PANTHER" id="PTHR30487:SF0">
    <property type="entry name" value="PREPILIN LEADER PEPTIDASE_N-METHYLTRANSFERASE-RELATED"/>
    <property type="match status" value="1"/>
</dbReference>
<evidence type="ECO:0000256" key="2">
    <source>
        <dbReference type="SAM" id="Phobius"/>
    </source>
</evidence>
<comment type="caution">
    <text evidence="4">The sequence shown here is derived from an EMBL/GenBank/DDBJ whole genome shotgun (WGS) entry which is preliminary data.</text>
</comment>
<feature type="transmembrane region" description="Helical" evidence="2">
    <location>
        <begin position="6"/>
        <end position="24"/>
    </location>
</feature>
<dbReference type="InterPro" id="IPR050882">
    <property type="entry name" value="Prepilin_peptidase/N-MTase"/>
</dbReference>
<dbReference type="GO" id="GO:0005886">
    <property type="term" value="C:plasma membrane"/>
    <property type="evidence" value="ECO:0007669"/>
    <property type="project" value="TreeGrafter"/>
</dbReference>
<dbReference type="AlphaFoldDB" id="A0A377QCD0"/>
<dbReference type="Pfam" id="PF01478">
    <property type="entry name" value="Peptidase_A24"/>
    <property type="match status" value="1"/>
</dbReference>
<organism evidence="4 5">
    <name type="scientific">Janthinobacterium lividum</name>
    <dbReference type="NCBI Taxonomy" id="29581"/>
    <lineage>
        <taxon>Bacteria</taxon>
        <taxon>Pseudomonadati</taxon>
        <taxon>Pseudomonadota</taxon>
        <taxon>Betaproteobacteria</taxon>
        <taxon>Burkholderiales</taxon>
        <taxon>Oxalobacteraceae</taxon>
        <taxon>Janthinobacterium</taxon>
    </lineage>
</organism>
<dbReference type="PANTHER" id="PTHR30487">
    <property type="entry name" value="TYPE 4 PREPILIN-LIKE PROTEINS LEADER PEPTIDE-PROCESSING ENZYME"/>
    <property type="match status" value="1"/>
</dbReference>